<dbReference type="AlphaFoldDB" id="A0A267GYZ7"/>
<dbReference type="InterPro" id="IPR002889">
    <property type="entry name" value="WSC_carb-bd"/>
</dbReference>
<dbReference type="PROSITE" id="PS51212">
    <property type="entry name" value="WSC"/>
    <property type="match status" value="1"/>
</dbReference>
<keyword evidence="1" id="KW-0732">Signal</keyword>
<feature type="domain" description="WSC" evidence="2">
    <location>
        <begin position="38"/>
        <end position="131"/>
    </location>
</feature>
<evidence type="ECO:0000259" key="2">
    <source>
        <dbReference type="PROSITE" id="PS51212"/>
    </source>
</evidence>
<evidence type="ECO:0000313" key="5">
    <source>
        <dbReference type="Proteomes" id="UP000215902"/>
    </source>
</evidence>
<evidence type="ECO:0000313" key="4">
    <source>
        <dbReference type="EMBL" id="PAA91225.1"/>
    </source>
</evidence>
<dbReference type="Proteomes" id="UP000215902">
    <property type="component" value="Unassembled WGS sequence"/>
</dbReference>
<dbReference type="SMART" id="SM00321">
    <property type="entry name" value="WSC"/>
    <property type="match status" value="1"/>
</dbReference>
<organism evidence="4 5">
    <name type="scientific">Macrostomum lignano</name>
    <dbReference type="NCBI Taxonomy" id="282301"/>
    <lineage>
        <taxon>Eukaryota</taxon>
        <taxon>Metazoa</taxon>
        <taxon>Spiralia</taxon>
        <taxon>Lophotrochozoa</taxon>
        <taxon>Platyhelminthes</taxon>
        <taxon>Rhabditophora</taxon>
        <taxon>Macrostomorpha</taxon>
        <taxon>Macrostomida</taxon>
        <taxon>Macrostomidae</taxon>
        <taxon>Macrostomum</taxon>
    </lineage>
</organism>
<protein>
    <recommendedName>
        <fullName evidence="2">WSC domain-containing protein</fullName>
    </recommendedName>
</protein>
<keyword evidence="5" id="KW-1185">Reference proteome</keyword>
<feature type="chain" id="PRO_5011916237" description="WSC domain-containing protein" evidence="1">
    <location>
        <begin position="24"/>
        <end position="131"/>
    </location>
</feature>
<proteinExistence type="predicted"/>
<reference evidence="4 5" key="1">
    <citation type="submission" date="2017-06" db="EMBL/GenBank/DDBJ databases">
        <title>A platform for efficient transgenesis in Macrostomum lignano, a flatworm model organism for stem cell research.</title>
        <authorList>
            <person name="Berezikov E."/>
        </authorList>
    </citation>
    <scope>NUCLEOTIDE SEQUENCE [LARGE SCALE GENOMIC DNA]</scope>
    <source>
        <strain evidence="4">DV1</strain>
        <tissue evidence="4">Whole organism</tissue>
    </source>
</reference>
<evidence type="ECO:0000256" key="1">
    <source>
        <dbReference type="SAM" id="SignalP"/>
    </source>
</evidence>
<dbReference type="EMBL" id="NIVC01000507">
    <property type="protein sequence ID" value="PAA81924.1"/>
    <property type="molecule type" value="Genomic_DNA"/>
</dbReference>
<accession>A0A267GYZ7</accession>
<dbReference type="Pfam" id="PF01822">
    <property type="entry name" value="WSC"/>
    <property type="match status" value="1"/>
</dbReference>
<comment type="caution">
    <text evidence="4">The sequence shown here is derived from an EMBL/GenBank/DDBJ whole genome shotgun (WGS) entry which is preliminary data.</text>
</comment>
<evidence type="ECO:0000313" key="3">
    <source>
        <dbReference type="EMBL" id="PAA81924.1"/>
    </source>
</evidence>
<name>A0A267GYZ7_9PLAT</name>
<feature type="signal peptide" evidence="1">
    <location>
        <begin position="1"/>
        <end position="23"/>
    </location>
</feature>
<gene>
    <name evidence="3" type="ORF">BOX15_Mlig009942g1</name>
    <name evidence="4" type="ORF">BOX15_Mlig009942g2</name>
</gene>
<dbReference type="EMBL" id="NIVC01000093">
    <property type="protein sequence ID" value="PAA91225.1"/>
    <property type="molecule type" value="Genomic_DNA"/>
</dbReference>
<sequence length="131" mass="14442">MAAHRGLQASCILLVIFATLSEACYREIAASLKKTKPKIEYKGCYPSEQMETVHSPRKKAMVRLQSKDCNEECKRTHKPNGGFIGLGRGHCWCGYKGIGDLAANYNCDVDCPGNVREACGSTNFVSVYTMI</sequence>